<dbReference type="Proteomes" id="UP000078397">
    <property type="component" value="Unassembled WGS sequence"/>
</dbReference>
<dbReference type="PANTHER" id="PTHR38111">
    <property type="entry name" value="ZN(2)-C6 FUNGAL-TYPE DOMAIN-CONTAINING PROTEIN-RELATED"/>
    <property type="match status" value="1"/>
</dbReference>
<feature type="domain" description="Zn(2)-C6 fungal-type" evidence="2">
    <location>
        <begin position="14"/>
        <end position="43"/>
    </location>
</feature>
<dbReference type="Pfam" id="PF00172">
    <property type="entry name" value="Zn_clus"/>
    <property type="match status" value="1"/>
</dbReference>
<organism evidence="3 4">
    <name type="scientific">Pochonia chlamydosporia 170</name>
    <dbReference type="NCBI Taxonomy" id="1380566"/>
    <lineage>
        <taxon>Eukaryota</taxon>
        <taxon>Fungi</taxon>
        <taxon>Dikarya</taxon>
        <taxon>Ascomycota</taxon>
        <taxon>Pezizomycotina</taxon>
        <taxon>Sordariomycetes</taxon>
        <taxon>Hypocreomycetidae</taxon>
        <taxon>Hypocreales</taxon>
        <taxon>Clavicipitaceae</taxon>
        <taxon>Pochonia</taxon>
    </lineage>
</organism>
<dbReference type="GO" id="GO:0000981">
    <property type="term" value="F:DNA-binding transcription factor activity, RNA polymerase II-specific"/>
    <property type="evidence" value="ECO:0007669"/>
    <property type="project" value="InterPro"/>
</dbReference>
<dbReference type="InterPro" id="IPR021858">
    <property type="entry name" value="Fun_TF"/>
</dbReference>
<dbReference type="RefSeq" id="XP_022284238.1">
    <property type="nucleotide sequence ID" value="XM_022428671.1"/>
</dbReference>
<dbReference type="Gene3D" id="4.10.240.10">
    <property type="entry name" value="Zn(2)-C6 fungal-type DNA-binding domain"/>
    <property type="match status" value="1"/>
</dbReference>
<dbReference type="AlphaFoldDB" id="A0A179FDN5"/>
<dbReference type="GeneID" id="28852216"/>
<keyword evidence="1" id="KW-0539">Nucleus</keyword>
<evidence type="ECO:0000259" key="2">
    <source>
        <dbReference type="PROSITE" id="PS50048"/>
    </source>
</evidence>
<evidence type="ECO:0000256" key="1">
    <source>
        <dbReference type="ARBA" id="ARBA00023242"/>
    </source>
</evidence>
<dbReference type="OrthoDB" id="194358at2759"/>
<dbReference type="GO" id="GO:0008270">
    <property type="term" value="F:zinc ion binding"/>
    <property type="evidence" value="ECO:0007669"/>
    <property type="project" value="InterPro"/>
</dbReference>
<evidence type="ECO:0000313" key="4">
    <source>
        <dbReference type="Proteomes" id="UP000078397"/>
    </source>
</evidence>
<accession>A0A179FDN5</accession>
<comment type="caution">
    <text evidence="3">The sequence shown here is derived from an EMBL/GenBank/DDBJ whole genome shotgun (WGS) entry which is preliminary data.</text>
</comment>
<dbReference type="KEGG" id="pchm:VFPPC_09737"/>
<proteinExistence type="predicted"/>
<dbReference type="SUPFAM" id="SSF57701">
    <property type="entry name" value="Zn2/Cys6 DNA-binding domain"/>
    <property type="match status" value="1"/>
</dbReference>
<dbReference type="Pfam" id="PF11951">
    <property type="entry name" value="Fungal_trans_2"/>
    <property type="match status" value="1"/>
</dbReference>
<dbReference type="InterPro" id="IPR036864">
    <property type="entry name" value="Zn2-C6_fun-type_DNA-bd_sf"/>
</dbReference>
<sequence>MPLGPFDSRAKRSRCSACSTSHLKCSGDVPCSHCARRHIACTYTSQNKTNKLILVERGKQKTQINWSLKLSRPSTSTLPSPSTATATVTVSHINHYVPPPRRLNDKSTIYITFFDTFSKRNDFTGRSRTAGDEVKQLAELHSRKGNHLLNAMLAIGAMYAGKLNANDGPPKRESLLIAFQHYSYAVDGLKEAIGAWRLGATQQPQRRKQDQHVCILWTTFFLGLFELMNDVTGHWWLQHIVHGTSVALKASGPESCRSGPGLAFFIQARMFEVSRTILFNEPTFLTEPEWVALSRDMWSEEVNFESGVARNSWRPVDSLLDIMVMCSNLRVRAATFIAAQEISPSQIPGPEARAIAEDGHRLREALRSWSTAYIPETGQLSSFRLVDSPGLNDGRHQEGGGHQGLSDPSSLMARVFFAAISIYLSGIFDYELLHWQRLNIAVAILDQATIVQHLHTILALTELGLDRTTLSPLVFLFPLRIAGSRSRYQWQRDQVVAMVERVGQAFAVASAIKLDLMYVWKMRRVVEAEGFASNDTLSAPDT</sequence>
<dbReference type="CDD" id="cd00067">
    <property type="entry name" value="GAL4"/>
    <property type="match status" value="1"/>
</dbReference>
<evidence type="ECO:0000313" key="3">
    <source>
        <dbReference type="EMBL" id="OAQ63602.2"/>
    </source>
</evidence>
<dbReference type="InterPro" id="IPR001138">
    <property type="entry name" value="Zn2Cys6_DnaBD"/>
</dbReference>
<dbReference type="PANTHER" id="PTHR38111:SF2">
    <property type="entry name" value="FINGER DOMAIN PROTEIN, PUTATIVE (AFU_ORTHOLOGUE AFUA_1G01560)-RELATED"/>
    <property type="match status" value="1"/>
</dbReference>
<protein>
    <submittedName>
        <fullName evidence="3">C6 finger domain-containing protein</fullName>
    </submittedName>
</protein>
<dbReference type="InterPro" id="IPR053178">
    <property type="entry name" value="Osmoadaptation_assoc"/>
</dbReference>
<gene>
    <name evidence="3" type="ORF">VFPPC_09737</name>
</gene>
<name>A0A179FDN5_METCM</name>
<keyword evidence="4" id="KW-1185">Reference proteome</keyword>
<reference evidence="3 4" key="1">
    <citation type="journal article" date="2016" name="PLoS Pathog.">
        <title>Biosynthesis of antibiotic leucinostatins in bio-control fungus Purpureocillium lilacinum and their inhibition on phytophthora revealed by genome mining.</title>
        <authorList>
            <person name="Wang G."/>
            <person name="Liu Z."/>
            <person name="Lin R."/>
            <person name="Li E."/>
            <person name="Mao Z."/>
            <person name="Ling J."/>
            <person name="Yang Y."/>
            <person name="Yin W.B."/>
            <person name="Xie B."/>
        </authorList>
    </citation>
    <scope>NUCLEOTIDE SEQUENCE [LARGE SCALE GENOMIC DNA]</scope>
    <source>
        <strain evidence="3">170</strain>
    </source>
</reference>
<dbReference type="PROSITE" id="PS50048">
    <property type="entry name" value="ZN2_CY6_FUNGAL_2"/>
    <property type="match status" value="1"/>
</dbReference>
<dbReference type="EMBL" id="LSBJ02000006">
    <property type="protein sequence ID" value="OAQ63602.2"/>
    <property type="molecule type" value="Genomic_DNA"/>
</dbReference>